<evidence type="ECO:0000259" key="1">
    <source>
        <dbReference type="PROSITE" id="PS51340"/>
    </source>
</evidence>
<accession>A0ABS5LCQ1</accession>
<proteinExistence type="predicted"/>
<dbReference type="PANTHER" id="PTHR30212">
    <property type="entry name" value="PROTEIN YIIM"/>
    <property type="match status" value="1"/>
</dbReference>
<evidence type="ECO:0000313" key="2">
    <source>
        <dbReference type="EMBL" id="MBS2968518.1"/>
    </source>
</evidence>
<comment type="caution">
    <text evidence="2">The sequence shown here is derived from an EMBL/GenBank/DDBJ whole genome shotgun (WGS) entry which is preliminary data.</text>
</comment>
<dbReference type="InterPro" id="IPR011037">
    <property type="entry name" value="Pyrv_Knase-like_insert_dom_sf"/>
</dbReference>
<name>A0ABS5LCQ1_9BACI</name>
<dbReference type="SUPFAM" id="SSF50800">
    <property type="entry name" value="PK beta-barrel domain-like"/>
    <property type="match status" value="1"/>
</dbReference>
<reference evidence="2 3" key="1">
    <citation type="submission" date="2021-04" db="EMBL/GenBank/DDBJ databases">
        <title>Metabacillus sp. strain KIGAM252 whole genome sequence.</title>
        <authorList>
            <person name="Seo M.-J."/>
            <person name="Cho E.-S."/>
            <person name="Hwang C.Y."/>
            <person name="Yoon D.J."/>
        </authorList>
    </citation>
    <scope>NUCLEOTIDE SEQUENCE [LARGE SCALE GENOMIC DNA]</scope>
    <source>
        <strain evidence="2 3">KIGAM252</strain>
    </source>
</reference>
<dbReference type="RefSeq" id="WP_211557380.1">
    <property type="nucleotide sequence ID" value="NZ_JAGVRK010000001.1"/>
</dbReference>
<sequence>MMKIEYLSKGMPKQMKDHKGKHFQSGINKETVNELEVSAGTVAGDDVANHDYHGGPDRVLCVYPFEHYQRWQSEFGKPLKQSAFGENLTVTGMQENEICIGDQIQIGSVLAEVSQGRYPCATINRHTGIDQLLAKIINTGYTGYFFRILKPGTIRKTDKIELVNRVTSITVADIHHTFFHNRKDTDAIQSILQIQTLADDWKKKFENLLERT</sequence>
<dbReference type="Pfam" id="PF03473">
    <property type="entry name" value="MOSC"/>
    <property type="match status" value="1"/>
</dbReference>
<dbReference type="Pfam" id="PF03475">
    <property type="entry name" value="YiiM_3-alpha"/>
    <property type="match status" value="1"/>
</dbReference>
<dbReference type="InterPro" id="IPR052353">
    <property type="entry name" value="Benzoxazolinone_Detox_Enz"/>
</dbReference>
<dbReference type="InterPro" id="IPR005163">
    <property type="entry name" value="Tri_helical_YiiM-like"/>
</dbReference>
<keyword evidence="3" id="KW-1185">Reference proteome</keyword>
<dbReference type="InterPro" id="IPR005302">
    <property type="entry name" value="MoCF_Sase_C"/>
</dbReference>
<dbReference type="PROSITE" id="PS51340">
    <property type="entry name" value="MOSC"/>
    <property type="match status" value="1"/>
</dbReference>
<dbReference type="Gene3D" id="2.40.33.20">
    <property type="entry name" value="PK beta-barrel domain-like"/>
    <property type="match status" value="1"/>
</dbReference>
<evidence type="ECO:0000313" key="3">
    <source>
        <dbReference type="Proteomes" id="UP000682403"/>
    </source>
</evidence>
<dbReference type="PANTHER" id="PTHR30212:SF2">
    <property type="entry name" value="PROTEIN YIIM"/>
    <property type="match status" value="1"/>
</dbReference>
<feature type="domain" description="MOSC" evidence="1">
    <location>
        <begin position="29"/>
        <end position="163"/>
    </location>
</feature>
<protein>
    <submittedName>
        <fullName evidence="2">MOSC domain-containing protein</fullName>
    </submittedName>
</protein>
<dbReference type="Proteomes" id="UP000682403">
    <property type="component" value="Unassembled WGS sequence"/>
</dbReference>
<gene>
    <name evidence="2" type="ORF">J9317_07075</name>
</gene>
<dbReference type="EMBL" id="JAGVRK010000001">
    <property type="protein sequence ID" value="MBS2968518.1"/>
    <property type="molecule type" value="Genomic_DNA"/>
</dbReference>
<organism evidence="2 3">
    <name type="scientific">Metabacillus flavus</name>
    <dbReference type="NCBI Taxonomy" id="2823519"/>
    <lineage>
        <taxon>Bacteria</taxon>
        <taxon>Bacillati</taxon>
        <taxon>Bacillota</taxon>
        <taxon>Bacilli</taxon>
        <taxon>Bacillales</taxon>
        <taxon>Bacillaceae</taxon>
        <taxon>Metabacillus</taxon>
    </lineage>
</organism>